<evidence type="ECO:0000313" key="3">
    <source>
        <dbReference type="Proteomes" id="UP001600888"/>
    </source>
</evidence>
<gene>
    <name evidence="2" type="ORF">FJTKL_02042</name>
</gene>
<comment type="caution">
    <text evidence="2">The sequence shown here is derived from an EMBL/GenBank/DDBJ whole genome shotgun (WGS) entry which is preliminary data.</text>
</comment>
<sequence length="166" mass="18486">MVSKGFSAKDGATAGTSLNGAHDQSQIKDALEFPVMSTKPIYYMKDSISKICMITVRSERLRRNLVEAIIVEQWNIEDLDRRWASVSGTFSQCQPKAFCSGPPRVAFAPYTEIRNHSQVNDILLSMHIDIQESIENGRLMGSSIEGSKRYFPLMRNADLGKKGPSA</sequence>
<dbReference type="Proteomes" id="UP001600888">
    <property type="component" value="Unassembled WGS sequence"/>
</dbReference>
<organism evidence="2 3">
    <name type="scientific">Diaporthe vaccinii</name>
    <dbReference type="NCBI Taxonomy" id="105482"/>
    <lineage>
        <taxon>Eukaryota</taxon>
        <taxon>Fungi</taxon>
        <taxon>Dikarya</taxon>
        <taxon>Ascomycota</taxon>
        <taxon>Pezizomycotina</taxon>
        <taxon>Sordariomycetes</taxon>
        <taxon>Sordariomycetidae</taxon>
        <taxon>Diaporthales</taxon>
        <taxon>Diaporthaceae</taxon>
        <taxon>Diaporthe</taxon>
        <taxon>Diaporthe eres species complex</taxon>
    </lineage>
</organism>
<protein>
    <submittedName>
        <fullName evidence="2">Uncharacterized protein</fullName>
    </submittedName>
</protein>
<feature type="region of interest" description="Disordered" evidence="1">
    <location>
        <begin position="1"/>
        <end position="20"/>
    </location>
</feature>
<keyword evidence="3" id="KW-1185">Reference proteome</keyword>
<proteinExistence type="predicted"/>
<name>A0ABR4DZ60_9PEZI</name>
<accession>A0ABR4DZ60</accession>
<evidence type="ECO:0000256" key="1">
    <source>
        <dbReference type="SAM" id="MobiDB-lite"/>
    </source>
</evidence>
<evidence type="ECO:0000313" key="2">
    <source>
        <dbReference type="EMBL" id="KAL2275472.1"/>
    </source>
</evidence>
<reference evidence="2 3" key="1">
    <citation type="submission" date="2024-03" db="EMBL/GenBank/DDBJ databases">
        <title>A high-quality draft genome sequence of Diaporthe vaccinii, a causative agent of upright dieback and viscid rot disease in cranberry plants.</title>
        <authorList>
            <person name="Sarrasin M."/>
            <person name="Lang B.F."/>
            <person name="Burger G."/>
        </authorList>
    </citation>
    <scope>NUCLEOTIDE SEQUENCE [LARGE SCALE GENOMIC DNA]</scope>
    <source>
        <strain evidence="2 3">IS7</strain>
    </source>
</reference>
<dbReference type="EMBL" id="JBAWTH010000132">
    <property type="protein sequence ID" value="KAL2275472.1"/>
    <property type="molecule type" value="Genomic_DNA"/>
</dbReference>